<keyword evidence="3" id="KW-1185">Reference proteome</keyword>
<evidence type="ECO:0000313" key="3">
    <source>
        <dbReference type="Proteomes" id="UP000295632"/>
    </source>
</evidence>
<proteinExistence type="predicted"/>
<organism evidence="2 3">
    <name type="scientific">Aureibacillus halotolerans</name>
    <dbReference type="NCBI Taxonomy" id="1508390"/>
    <lineage>
        <taxon>Bacteria</taxon>
        <taxon>Bacillati</taxon>
        <taxon>Bacillota</taxon>
        <taxon>Bacilli</taxon>
        <taxon>Bacillales</taxon>
        <taxon>Bacillaceae</taxon>
        <taxon>Aureibacillus</taxon>
    </lineage>
</organism>
<name>A0A4V3D4T5_9BACI</name>
<reference evidence="2 3" key="1">
    <citation type="submission" date="2019-03" db="EMBL/GenBank/DDBJ databases">
        <title>Genomic Encyclopedia of Type Strains, Phase IV (KMG-IV): sequencing the most valuable type-strain genomes for metagenomic binning, comparative biology and taxonomic classification.</title>
        <authorList>
            <person name="Goeker M."/>
        </authorList>
    </citation>
    <scope>NUCLEOTIDE SEQUENCE [LARGE SCALE GENOMIC DNA]</scope>
    <source>
        <strain evidence="2 3">DSM 28697</strain>
    </source>
</reference>
<dbReference type="OrthoDB" id="2083243at2"/>
<gene>
    <name evidence="2" type="ORF">EV213_113112</name>
</gene>
<accession>A0A4V3D4T5</accession>
<feature type="chain" id="PRO_5020801594" evidence="1">
    <location>
        <begin position="24"/>
        <end position="146"/>
    </location>
</feature>
<keyword evidence="1" id="KW-0732">Signal</keyword>
<feature type="signal peptide" evidence="1">
    <location>
        <begin position="1"/>
        <end position="23"/>
    </location>
</feature>
<protein>
    <submittedName>
        <fullName evidence="2">Uncharacterized protein</fullName>
    </submittedName>
</protein>
<evidence type="ECO:0000313" key="2">
    <source>
        <dbReference type="EMBL" id="TDQ37477.1"/>
    </source>
</evidence>
<dbReference type="RefSeq" id="WP_133581316.1">
    <property type="nucleotide sequence ID" value="NZ_SNYJ01000013.1"/>
</dbReference>
<sequence length="146" mass="16224">MKGLVIAMAVLWLWSFDVSQASAARSHEIPPVRMLHLTSGVEEVWANGELVQRASLRLFTSFTAYKKIDSASRLPRDGVLVRIPFMPPVVIDNTSFSGQVIQLVVVIPEEKKPWVLLKDVEGSWYECEMSSSVDELLLVLSGAVPN</sequence>
<dbReference type="EMBL" id="SNYJ01000013">
    <property type="protein sequence ID" value="TDQ37477.1"/>
    <property type="molecule type" value="Genomic_DNA"/>
</dbReference>
<evidence type="ECO:0000256" key="1">
    <source>
        <dbReference type="SAM" id="SignalP"/>
    </source>
</evidence>
<dbReference type="AlphaFoldDB" id="A0A4V3D4T5"/>
<comment type="caution">
    <text evidence="2">The sequence shown here is derived from an EMBL/GenBank/DDBJ whole genome shotgun (WGS) entry which is preliminary data.</text>
</comment>
<dbReference type="Proteomes" id="UP000295632">
    <property type="component" value="Unassembled WGS sequence"/>
</dbReference>